<organism evidence="18">
    <name type="scientific">Guillardia theta (strain CCMP2712)</name>
    <name type="common">Cryptophyte</name>
    <dbReference type="NCBI Taxonomy" id="905079"/>
    <lineage>
        <taxon>Eukaryota</taxon>
        <taxon>Cryptophyceae</taxon>
        <taxon>Pyrenomonadales</taxon>
        <taxon>Geminigeraceae</taxon>
        <taxon>Guillardia</taxon>
    </lineage>
</organism>
<keyword evidence="11 16" id="KW-0472">Membrane</keyword>
<dbReference type="InterPro" id="IPR050599">
    <property type="entry name" value="VDCC_alpha-1_subunit"/>
</dbReference>
<protein>
    <recommendedName>
        <fullName evidence="17">Ion transport domain-containing protein</fullName>
    </recommendedName>
</protein>
<dbReference type="GO" id="GO:0098703">
    <property type="term" value="P:calcium ion import across plasma membrane"/>
    <property type="evidence" value="ECO:0007669"/>
    <property type="project" value="TreeGrafter"/>
</dbReference>
<dbReference type="EnsemblProtists" id="EKX53939">
    <property type="protein sequence ID" value="EKX53939"/>
    <property type="gene ID" value="GUITHDRAFT_132377"/>
</dbReference>
<evidence type="ECO:0000256" key="8">
    <source>
        <dbReference type="ARBA" id="ARBA00022882"/>
    </source>
</evidence>
<dbReference type="InterPro" id="IPR018247">
    <property type="entry name" value="EF_Hand_1_Ca_BS"/>
</dbReference>
<reference evidence="19" key="3">
    <citation type="submission" date="2016-03" db="UniProtKB">
        <authorList>
            <consortium name="EnsemblProtists"/>
        </authorList>
    </citation>
    <scope>IDENTIFICATION</scope>
</reference>
<keyword evidence="4 14" id="KW-0107">Calcium channel</keyword>
<gene>
    <name evidence="18" type="ORF">GUITHDRAFT_132377</name>
</gene>
<evidence type="ECO:0000256" key="1">
    <source>
        <dbReference type="ARBA" id="ARBA00004141"/>
    </source>
</evidence>
<keyword evidence="8 14" id="KW-0851">Voltage-gated channel</keyword>
<evidence type="ECO:0000256" key="7">
    <source>
        <dbReference type="ARBA" id="ARBA00022837"/>
    </source>
</evidence>
<dbReference type="GO" id="GO:0008331">
    <property type="term" value="F:high voltage-gated calcium channel activity"/>
    <property type="evidence" value="ECO:0007669"/>
    <property type="project" value="TreeGrafter"/>
</dbReference>
<dbReference type="EMBL" id="JH992968">
    <property type="protein sequence ID" value="EKX53939.1"/>
    <property type="molecule type" value="Genomic_DNA"/>
</dbReference>
<dbReference type="PRINTS" id="PR00167">
    <property type="entry name" value="CACHANNEL"/>
</dbReference>
<feature type="transmembrane region" description="Helical" evidence="16">
    <location>
        <begin position="1036"/>
        <end position="1057"/>
    </location>
</feature>
<accession>L1K061</accession>
<evidence type="ECO:0000256" key="12">
    <source>
        <dbReference type="ARBA" id="ARBA00023180"/>
    </source>
</evidence>
<dbReference type="Gene3D" id="1.20.120.350">
    <property type="entry name" value="Voltage-gated potassium channels. Chain C"/>
    <property type="match status" value="4"/>
</dbReference>
<keyword evidence="10" id="KW-0406">Ion transport</keyword>
<evidence type="ECO:0000256" key="6">
    <source>
        <dbReference type="ARBA" id="ARBA00022737"/>
    </source>
</evidence>
<feature type="region of interest" description="Disordered" evidence="15">
    <location>
        <begin position="1960"/>
        <end position="1983"/>
    </location>
</feature>
<feature type="compositionally biased region" description="Basic and acidic residues" evidence="15">
    <location>
        <begin position="572"/>
        <end position="592"/>
    </location>
</feature>
<evidence type="ECO:0000256" key="2">
    <source>
        <dbReference type="ARBA" id="ARBA00022448"/>
    </source>
</evidence>
<feature type="transmembrane region" description="Helical" evidence="16">
    <location>
        <begin position="1438"/>
        <end position="1458"/>
    </location>
</feature>
<evidence type="ECO:0000313" key="18">
    <source>
        <dbReference type="EMBL" id="EKX53939.1"/>
    </source>
</evidence>
<feature type="compositionally biased region" description="Basic and acidic residues" evidence="15">
    <location>
        <begin position="1"/>
        <end position="10"/>
    </location>
</feature>
<feature type="transmembrane region" description="Helical" evidence="16">
    <location>
        <begin position="525"/>
        <end position="552"/>
    </location>
</feature>
<dbReference type="RefSeq" id="XP_005840919.1">
    <property type="nucleotide sequence ID" value="XM_005840862.1"/>
</dbReference>
<keyword evidence="7 14" id="KW-0106">Calcium</keyword>
<evidence type="ECO:0000256" key="3">
    <source>
        <dbReference type="ARBA" id="ARBA00022568"/>
    </source>
</evidence>
<dbReference type="InterPro" id="IPR027359">
    <property type="entry name" value="Volt_channel_dom_sf"/>
</dbReference>
<dbReference type="Pfam" id="PF00520">
    <property type="entry name" value="Ion_trans"/>
    <property type="match status" value="4"/>
</dbReference>
<feature type="transmembrane region" description="Helical" evidence="16">
    <location>
        <begin position="1532"/>
        <end position="1552"/>
    </location>
</feature>
<evidence type="ECO:0000256" key="9">
    <source>
        <dbReference type="ARBA" id="ARBA00022989"/>
    </source>
</evidence>
<feature type="transmembrane region" description="Helical" evidence="16">
    <location>
        <begin position="994"/>
        <end position="1016"/>
    </location>
</feature>
<keyword evidence="6" id="KW-0677">Repeat</keyword>
<feature type="transmembrane region" description="Helical" evidence="16">
    <location>
        <begin position="827"/>
        <end position="848"/>
    </location>
</feature>
<dbReference type="PROSITE" id="PS00018">
    <property type="entry name" value="EF_HAND_1"/>
    <property type="match status" value="1"/>
</dbReference>
<evidence type="ECO:0000256" key="13">
    <source>
        <dbReference type="ARBA" id="ARBA00023303"/>
    </source>
</evidence>
<dbReference type="Gene3D" id="1.10.287.70">
    <property type="match status" value="4"/>
</dbReference>
<feature type="transmembrane region" description="Helical" evidence="16">
    <location>
        <begin position="324"/>
        <end position="346"/>
    </location>
</feature>
<comment type="subcellular location">
    <subcellularLocation>
        <location evidence="1 14">Membrane</location>
        <topology evidence="1 14">Multi-pass membrane protein</topology>
    </subcellularLocation>
</comment>
<feature type="transmembrane region" description="Helical" evidence="16">
    <location>
        <begin position="801"/>
        <end position="821"/>
    </location>
</feature>
<evidence type="ECO:0000256" key="10">
    <source>
        <dbReference type="ARBA" id="ARBA00023065"/>
    </source>
</evidence>
<keyword evidence="5 16" id="KW-0812">Transmembrane</keyword>
<evidence type="ECO:0000256" key="14">
    <source>
        <dbReference type="RuleBase" id="RU003808"/>
    </source>
</evidence>
<feature type="domain" description="Ion transport" evidence="17">
    <location>
        <begin position="1314"/>
        <end position="1565"/>
    </location>
</feature>
<keyword evidence="12" id="KW-0325">Glycoprotein</keyword>
<feature type="transmembrane region" description="Helical" evidence="16">
    <location>
        <begin position="1115"/>
        <end position="1144"/>
    </location>
</feature>
<keyword evidence="2" id="KW-0813">Transport</keyword>
<name>L1K061_GUITC</name>
<dbReference type="FunFam" id="1.20.120.350:FF:000009">
    <property type="entry name" value="Voltage-dependent T-type calcium channel subunit alpha"/>
    <property type="match status" value="1"/>
</dbReference>
<feature type="domain" description="Ion transport" evidence="17">
    <location>
        <begin position="193"/>
        <end position="557"/>
    </location>
</feature>
<dbReference type="KEGG" id="gtt:GUITHDRAFT_132377"/>
<evidence type="ECO:0000256" key="15">
    <source>
        <dbReference type="SAM" id="MobiDB-lite"/>
    </source>
</evidence>
<evidence type="ECO:0000256" key="16">
    <source>
        <dbReference type="SAM" id="Phobius"/>
    </source>
</evidence>
<keyword evidence="20" id="KW-1185">Reference proteome</keyword>
<feature type="domain" description="Ion transport" evidence="17">
    <location>
        <begin position="993"/>
        <end position="1266"/>
    </location>
</feature>
<feature type="region of interest" description="Disordered" evidence="15">
    <location>
        <begin position="1"/>
        <end position="24"/>
    </location>
</feature>
<dbReference type="InterPro" id="IPR002077">
    <property type="entry name" value="VDCCAlpha1"/>
</dbReference>
<feature type="transmembrane region" description="Helical" evidence="16">
    <location>
        <begin position="193"/>
        <end position="214"/>
    </location>
</feature>
<comment type="similarity">
    <text evidence="14">Belongs to the calcium channel alpha-1 subunit (TC 1.A.1.11) family.</text>
</comment>
<feature type="compositionally biased region" description="Basic and acidic residues" evidence="15">
    <location>
        <begin position="1968"/>
        <end position="1983"/>
    </location>
</feature>
<keyword evidence="9 16" id="KW-1133">Transmembrane helix</keyword>
<feature type="transmembrane region" description="Helical" evidence="16">
    <location>
        <begin position="1351"/>
        <end position="1370"/>
    </location>
</feature>
<evidence type="ECO:0000259" key="17">
    <source>
        <dbReference type="Pfam" id="PF00520"/>
    </source>
</evidence>
<dbReference type="HOGENOM" id="CLU_233411_0_0_1"/>
<feature type="region of interest" description="Disordered" evidence="15">
    <location>
        <begin position="572"/>
        <end position="593"/>
    </location>
</feature>
<proteinExistence type="inferred from homology"/>
<evidence type="ECO:0000256" key="11">
    <source>
        <dbReference type="ARBA" id="ARBA00023136"/>
    </source>
</evidence>
<feature type="transmembrane region" description="Helical" evidence="16">
    <location>
        <begin position="671"/>
        <end position="690"/>
    </location>
</feature>
<dbReference type="PaxDb" id="55529-EKX53939"/>
<evidence type="ECO:0000313" key="20">
    <source>
        <dbReference type="Proteomes" id="UP000011087"/>
    </source>
</evidence>
<reference evidence="18 20" key="1">
    <citation type="journal article" date="2012" name="Nature">
        <title>Algal genomes reveal evolutionary mosaicism and the fate of nucleomorphs.</title>
        <authorList>
            <consortium name="DOE Joint Genome Institute"/>
            <person name="Curtis B.A."/>
            <person name="Tanifuji G."/>
            <person name="Burki F."/>
            <person name="Gruber A."/>
            <person name="Irimia M."/>
            <person name="Maruyama S."/>
            <person name="Arias M.C."/>
            <person name="Ball S.G."/>
            <person name="Gile G.H."/>
            <person name="Hirakawa Y."/>
            <person name="Hopkins J.F."/>
            <person name="Kuo A."/>
            <person name="Rensing S.A."/>
            <person name="Schmutz J."/>
            <person name="Symeonidi A."/>
            <person name="Elias M."/>
            <person name="Eveleigh R.J."/>
            <person name="Herman E.K."/>
            <person name="Klute M.J."/>
            <person name="Nakayama T."/>
            <person name="Obornik M."/>
            <person name="Reyes-Prieto A."/>
            <person name="Armbrust E.V."/>
            <person name="Aves S.J."/>
            <person name="Beiko R.G."/>
            <person name="Coutinho P."/>
            <person name="Dacks J.B."/>
            <person name="Durnford D.G."/>
            <person name="Fast N.M."/>
            <person name="Green B.R."/>
            <person name="Grisdale C.J."/>
            <person name="Hempel F."/>
            <person name="Henrissat B."/>
            <person name="Hoppner M.P."/>
            <person name="Ishida K."/>
            <person name="Kim E."/>
            <person name="Koreny L."/>
            <person name="Kroth P.G."/>
            <person name="Liu Y."/>
            <person name="Malik S.B."/>
            <person name="Maier U.G."/>
            <person name="McRose D."/>
            <person name="Mock T."/>
            <person name="Neilson J.A."/>
            <person name="Onodera N.T."/>
            <person name="Poole A.M."/>
            <person name="Pritham E.J."/>
            <person name="Richards T.A."/>
            <person name="Rocap G."/>
            <person name="Roy S.W."/>
            <person name="Sarai C."/>
            <person name="Schaack S."/>
            <person name="Shirato S."/>
            <person name="Slamovits C.H."/>
            <person name="Spencer D.F."/>
            <person name="Suzuki S."/>
            <person name="Worden A.Z."/>
            <person name="Zauner S."/>
            <person name="Barry K."/>
            <person name="Bell C."/>
            <person name="Bharti A.K."/>
            <person name="Crow J.A."/>
            <person name="Grimwood J."/>
            <person name="Kramer R."/>
            <person name="Lindquist E."/>
            <person name="Lucas S."/>
            <person name="Salamov A."/>
            <person name="McFadden G.I."/>
            <person name="Lane C.E."/>
            <person name="Keeling P.J."/>
            <person name="Gray M.W."/>
            <person name="Grigoriev I.V."/>
            <person name="Archibald J.M."/>
        </authorList>
    </citation>
    <scope>NUCLEOTIDE SEQUENCE</scope>
    <source>
        <strain evidence="18 20">CCMP2712</strain>
    </source>
</reference>
<keyword evidence="13" id="KW-0407">Ion channel</keyword>
<feature type="compositionally biased region" description="Polar residues" evidence="15">
    <location>
        <begin position="12"/>
        <end position="24"/>
    </location>
</feature>
<dbReference type="Proteomes" id="UP000011087">
    <property type="component" value="Unassembled WGS sequence"/>
</dbReference>
<reference evidence="20" key="2">
    <citation type="submission" date="2012-11" db="EMBL/GenBank/DDBJ databases">
        <authorList>
            <person name="Kuo A."/>
            <person name="Curtis B.A."/>
            <person name="Tanifuji G."/>
            <person name="Burki F."/>
            <person name="Gruber A."/>
            <person name="Irimia M."/>
            <person name="Maruyama S."/>
            <person name="Arias M.C."/>
            <person name="Ball S.G."/>
            <person name="Gile G.H."/>
            <person name="Hirakawa Y."/>
            <person name="Hopkins J.F."/>
            <person name="Rensing S.A."/>
            <person name="Schmutz J."/>
            <person name="Symeonidi A."/>
            <person name="Elias M."/>
            <person name="Eveleigh R.J."/>
            <person name="Herman E.K."/>
            <person name="Klute M.J."/>
            <person name="Nakayama T."/>
            <person name="Obornik M."/>
            <person name="Reyes-Prieto A."/>
            <person name="Armbrust E.V."/>
            <person name="Aves S.J."/>
            <person name="Beiko R.G."/>
            <person name="Coutinho P."/>
            <person name="Dacks J.B."/>
            <person name="Durnford D.G."/>
            <person name="Fast N.M."/>
            <person name="Green B.R."/>
            <person name="Grisdale C."/>
            <person name="Hempe F."/>
            <person name="Henrissat B."/>
            <person name="Hoppner M.P."/>
            <person name="Ishida K.-I."/>
            <person name="Kim E."/>
            <person name="Koreny L."/>
            <person name="Kroth P.G."/>
            <person name="Liu Y."/>
            <person name="Malik S.-B."/>
            <person name="Maier U.G."/>
            <person name="McRose D."/>
            <person name="Mock T."/>
            <person name="Neilson J.A."/>
            <person name="Onodera N.T."/>
            <person name="Poole A.M."/>
            <person name="Pritham E.J."/>
            <person name="Richards T.A."/>
            <person name="Rocap G."/>
            <person name="Roy S.W."/>
            <person name="Sarai C."/>
            <person name="Schaack S."/>
            <person name="Shirato S."/>
            <person name="Slamovits C.H."/>
            <person name="Spencer D.F."/>
            <person name="Suzuki S."/>
            <person name="Worden A.Z."/>
            <person name="Zauner S."/>
            <person name="Barry K."/>
            <person name="Bell C."/>
            <person name="Bharti A.K."/>
            <person name="Crow J.A."/>
            <person name="Grimwood J."/>
            <person name="Kramer R."/>
            <person name="Lindquist E."/>
            <person name="Lucas S."/>
            <person name="Salamov A."/>
            <person name="McFadden G.I."/>
            <person name="Lane C.E."/>
            <person name="Keeling P.J."/>
            <person name="Gray M.W."/>
            <person name="Grigoriev I.V."/>
            <person name="Archibald J.M."/>
        </authorList>
    </citation>
    <scope>NUCLEOTIDE SEQUENCE</scope>
    <source>
        <strain evidence="20">CCMP2712</strain>
    </source>
</reference>
<feature type="transmembrane region" description="Helical" evidence="16">
    <location>
        <begin position="1315"/>
        <end position="1331"/>
    </location>
</feature>
<dbReference type="eggNOG" id="KOG2301">
    <property type="taxonomic scope" value="Eukaryota"/>
</dbReference>
<sequence>MEDKADEMETPRLSSTAEQNSQVVDVTHDFLQADEESRAGNPHTPQVLRIEQDQTALTSFKKGLKSRARERLGVLEQKLKFLENLEGQLKMVEFFPSSQQNASSPDQNGEFSVLPNAVVTDALVASHRHASDDHNHDAYLHLDLDMDQFRHIVREEMLSKSYEEISLKRIFGGFSRTSPIRLKCFQIVTSKEWNSFFLIATVLNSVTISLAPEFPKASKTTQTLDIIGYACGLAFFFEVTCGIIAYGFWHGPTTYMNLSDFNRLDFFLLLTLLAEYFAEFALRLQGPSIRSFRLLRLLKYMMRMRLFSNVRAMIQTLRQGMSQILIVAMVLAFFVAMFGIFGMAIYQNSFARRCLMAARNVSSAICASDASNNWSKTCSFNDNLAPLYLENGSIAVYPGYPGMRWCKIYCTDPVSLAVLALAGVLTLRQATCPQYAGVKPQDSRGWYHSCQEQVDLNNDGVVNATDLLYVDQYCESIGNPQFGLQNFDSLGGVIPTILQVAAPDSSYDVILESLQSEPSAIILTWFFYVAITVLCTFLILGLFVAVVTGTFARVRERHASISFEDSIEQVSEPKQRSRHDGVAGVGHLERQRTSQTFPTREELGIKSTIDAEADDGESVLQNIAYHLLFETRLVHFISFVILIDVLMIAISESLYSMEAQSQMSSRGQWSQAAVIVSSIAVAIFAIELVLRYSAYGGIKEFWRRRNNKAESILVILNVIGLILDSKFLTFLAVLRMYRLMIYFPTLYNLLASAIASGSSIFNLVCFIALIALCYAVAGRYSFAGAMVPYTRSNFGTFPQSLLTIFQLLVGDSWSGVLYQAMQVKVTLAGRFFAAFFVLSWFIFGRLIISNLFIAVIIENFNVSDTITHFKQPGYISNIRQVIKKSYSQLYQLHWTLRGAGRVIAYDPETDTWVPRREIEYTLTQHTGNLDASMMEYASKAYPHLATLVSMSVLKTEKEELDQAGSKQNMERVLLYFHPFHPARRFCTWLIKQPAFDLVIFASIIVGCILLVTAPPYDDIPGNAPLLDPVMSQQLNNLFTFIFTVEFICRVMCHGLLFTKNAYLKSGWNIMDSVVLLFSWIDVSNVMTNGKIAKVFRLGRALRPLRLMKRNIGMRILIDALIGTLAPVWYVIVFMMISFVVFAIVGMSLFGRKLYRCTDADFAAFPGGKSDCCGLSADLSSGILYPRAWVRPYHNFDTFGDAFLTLFRINTIKYVGILADVVDITGENLSPQENHSMVYSLFFVIYLIFGALFTMNLLVGFIVDGFNLNAGSSEAEIFYNRLMRYLKDYKPRHDRFPPPSNALSTWMRTQIASQQFQTFSMGCVFTNVIFMLSDHANADSTYLSIYDFQNNFFFWELFAEIALNLVAYGIFEFWNDRWKMFDALVLLGASLAKISSQGAVSKAARAARVARVLRLMKMFRPLRVILETLVSSVPQLSNILFLLFLFYTMFAVVFIQIFATTKNGQRLGPTANFADYMQAWRTIYQMIIGDEWMTIMDDCRVQPPACTKIFSTEYDPYYHGKSYSFGDCGSPFAVFWFPLFILICQAILLNLFIGMILDNFAFITDQVAEVEDEEWEKGASSGQVMEISRIFQEFTLGSSYVGLASVHVLMRQIPTPLGFKTRDGKLRFGKEEKTAEKLIRAELNVLSRQRRIDSMKTQKANVIARIRNMIMQRFLKTEDKYLTRISFEELVLTMLYWRKPTMVPREIRRNRVKQVKEVVHMLHALTLKDFFLSLVNHRLKKEMNKALAPFVNFVQWSSTDPHYGRRREHFNRQKSEVKKRALKDAMYRGVRFSAPAQVLEFTFLQLHELPNSFVPHQEMVKSDLHVKFPRASHGLLLFKQRVKTSQVVLKYMDSKNERKGMVKVDLRQCNWQGWEEQESERDVFFLPHNRQTRLDERMPSWDQVDILEPMDAWNDESEKVLVGSIVDVQSFTTWTQLNNAGMPRDPVSVLRLNLGRHESSNRSSIAIERGSDKTSKDARVEARRRSEQAKVKQLGDIVYSATLEVLGYIP</sequence>
<dbReference type="SUPFAM" id="SSF81324">
    <property type="entry name" value="Voltage-gated potassium channels"/>
    <property type="match status" value="4"/>
</dbReference>
<dbReference type="InterPro" id="IPR005821">
    <property type="entry name" value="Ion_trans_dom"/>
</dbReference>
<dbReference type="GO" id="GO:0005891">
    <property type="term" value="C:voltage-gated calcium channel complex"/>
    <property type="evidence" value="ECO:0007669"/>
    <property type="project" value="InterPro"/>
</dbReference>
<keyword evidence="3 14" id="KW-0109">Calcium transport</keyword>
<feature type="transmembrane region" description="Helical" evidence="16">
    <location>
        <begin position="711"/>
        <end position="737"/>
    </location>
</feature>
<dbReference type="PANTHER" id="PTHR45628:SF7">
    <property type="entry name" value="VOLTAGE-DEPENDENT CALCIUM CHANNEL TYPE A SUBUNIT ALPHA-1"/>
    <property type="match status" value="1"/>
</dbReference>
<feature type="transmembrane region" description="Helical" evidence="16">
    <location>
        <begin position="749"/>
        <end position="777"/>
    </location>
</feature>
<evidence type="ECO:0000313" key="19">
    <source>
        <dbReference type="EnsemblProtists" id="EKX53939"/>
    </source>
</evidence>
<dbReference type="STRING" id="905079.L1K061"/>
<dbReference type="GeneID" id="17310792"/>
<dbReference type="OrthoDB" id="416585at2759"/>
<feature type="transmembrane region" description="Helical" evidence="16">
    <location>
        <begin position="633"/>
        <end position="651"/>
    </location>
</feature>
<feature type="domain" description="Ion transport" evidence="17">
    <location>
        <begin position="636"/>
        <end position="861"/>
    </location>
</feature>
<feature type="transmembrane region" description="Helical" evidence="16">
    <location>
        <begin position="1236"/>
        <end position="1262"/>
    </location>
</feature>
<evidence type="ECO:0000256" key="5">
    <source>
        <dbReference type="ARBA" id="ARBA00022692"/>
    </source>
</evidence>
<feature type="transmembrane region" description="Helical" evidence="16">
    <location>
        <begin position="226"/>
        <end position="246"/>
    </location>
</feature>
<dbReference type="PANTHER" id="PTHR45628">
    <property type="entry name" value="VOLTAGE-DEPENDENT CALCIUM CHANNEL TYPE A SUBUNIT ALPHA-1"/>
    <property type="match status" value="1"/>
</dbReference>
<evidence type="ECO:0000256" key="4">
    <source>
        <dbReference type="ARBA" id="ARBA00022673"/>
    </source>
</evidence>